<evidence type="ECO:0000313" key="4">
    <source>
        <dbReference type="EMBL" id="KAF4735602.1"/>
    </source>
</evidence>
<dbReference type="Gene3D" id="3.40.390.10">
    <property type="entry name" value="Collagenase (Catalytic Domain)"/>
    <property type="match status" value="1"/>
</dbReference>
<gene>
    <name evidence="4" type="ORF">FOZ62_008032</name>
</gene>
<dbReference type="GO" id="GO:0004222">
    <property type="term" value="F:metalloendopeptidase activity"/>
    <property type="evidence" value="ECO:0007669"/>
    <property type="project" value="InterPro"/>
</dbReference>
<dbReference type="InterPro" id="IPR001506">
    <property type="entry name" value="Peptidase_M12A"/>
</dbReference>
<evidence type="ECO:0000313" key="5">
    <source>
        <dbReference type="Proteomes" id="UP000574390"/>
    </source>
</evidence>
<dbReference type="GO" id="GO:0006508">
    <property type="term" value="P:proteolysis"/>
    <property type="evidence" value="ECO:0007669"/>
    <property type="project" value="InterPro"/>
</dbReference>
<protein>
    <recommendedName>
        <fullName evidence="3">Peptidase M12A domain-containing protein</fullName>
    </recommendedName>
</protein>
<dbReference type="PROSITE" id="PS51864">
    <property type="entry name" value="ASTACIN"/>
    <property type="match status" value="1"/>
</dbReference>
<dbReference type="InterPro" id="IPR024079">
    <property type="entry name" value="MetalloPept_cat_dom_sf"/>
</dbReference>
<organism evidence="4 5">
    <name type="scientific">Perkinsus olseni</name>
    <name type="common">Perkinsus atlanticus</name>
    <dbReference type="NCBI Taxonomy" id="32597"/>
    <lineage>
        <taxon>Eukaryota</taxon>
        <taxon>Sar</taxon>
        <taxon>Alveolata</taxon>
        <taxon>Perkinsozoa</taxon>
        <taxon>Perkinsea</taxon>
        <taxon>Perkinsida</taxon>
        <taxon>Perkinsidae</taxon>
        <taxon>Perkinsus</taxon>
    </lineage>
</organism>
<feature type="region of interest" description="Disordered" evidence="2">
    <location>
        <begin position="58"/>
        <end position="88"/>
    </location>
</feature>
<reference evidence="4 5" key="1">
    <citation type="submission" date="2020-04" db="EMBL/GenBank/DDBJ databases">
        <title>Perkinsus olseni comparative genomics.</title>
        <authorList>
            <person name="Bogema D.R."/>
        </authorList>
    </citation>
    <scope>NUCLEOTIDE SEQUENCE [LARGE SCALE GENOMIC DNA]</scope>
    <source>
        <strain evidence="4">ATCC PRA-205</strain>
    </source>
</reference>
<feature type="domain" description="Peptidase M12A" evidence="3">
    <location>
        <begin position="1"/>
        <end position="57"/>
    </location>
</feature>
<name>A0A7J6SSR6_PEROL</name>
<comment type="caution">
    <text evidence="1">Lacks conserved residue(s) required for the propagation of feature annotation.</text>
</comment>
<dbReference type="AlphaFoldDB" id="A0A7J6SSR6"/>
<dbReference type="EMBL" id="JABANM010012668">
    <property type="protein sequence ID" value="KAF4735602.1"/>
    <property type="molecule type" value="Genomic_DNA"/>
</dbReference>
<evidence type="ECO:0000256" key="2">
    <source>
        <dbReference type="SAM" id="MobiDB-lite"/>
    </source>
</evidence>
<dbReference type="Proteomes" id="UP000574390">
    <property type="component" value="Unassembled WGS sequence"/>
</dbReference>
<accession>A0A7J6SSR6</accession>
<proteinExistence type="predicted"/>
<evidence type="ECO:0000259" key="3">
    <source>
        <dbReference type="PROSITE" id="PS51864"/>
    </source>
</evidence>
<evidence type="ECO:0000256" key="1">
    <source>
        <dbReference type="PROSITE-ProRule" id="PRU01211"/>
    </source>
</evidence>
<comment type="caution">
    <text evidence="4">The sequence shown here is derived from an EMBL/GenBank/DDBJ whole genome shotgun (WGS) entry which is preliminary data.</text>
</comment>
<feature type="compositionally biased region" description="Low complexity" evidence="2">
    <location>
        <begin position="69"/>
        <end position="82"/>
    </location>
</feature>
<sequence>MHYTKTQGMIAEKYDPRTNPGVFTLKGQYEPGISEVGQREHLSDLDIAEINALYSCRVSSATTPPPPQTVVRQQPSTTSRSTSKGDARLAELEAVEQRLTADESENLCPALLACCESKQRVLSHLHWTRDNSA</sequence>